<accession>A0A1Q9DI35</accession>
<evidence type="ECO:0000313" key="2">
    <source>
        <dbReference type="EMBL" id="OLP94827.1"/>
    </source>
</evidence>
<evidence type="ECO:0000256" key="1">
    <source>
        <dbReference type="SAM" id="MobiDB-lite"/>
    </source>
</evidence>
<dbReference type="EMBL" id="LSRX01000526">
    <property type="protein sequence ID" value="OLP94827.1"/>
    <property type="molecule type" value="Genomic_DNA"/>
</dbReference>
<feature type="compositionally biased region" description="Basic and acidic residues" evidence="1">
    <location>
        <begin position="57"/>
        <end position="67"/>
    </location>
</feature>
<organism evidence="2 3">
    <name type="scientific">Symbiodinium microadriaticum</name>
    <name type="common">Dinoflagellate</name>
    <name type="synonym">Zooxanthella microadriatica</name>
    <dbReference type="NCBI Taxonomy" id="2951"/>
    <lineage>
        <taxon>Eukaryota</taxon>
        <taxon>Sar</taxon>
        <taxon>Alveolata</taxon>
        <taxon>Dinophyceae</taxon>
        <taxon>Suessiales</taxon>
        <taxon>Symbiodiniaceae</taxon>
        <taxon>Symbiodinium</taxon>
    </lineage>
</organism>
<gene>
    <name evidence="2" type="ORF">AK812_SmicGene23098</name>
</gene>
<evidence type="ECO:0000313" key="3">
    <source>
        <dbReference type="Proteomes" id="UP000186817"/>
    </source>
</evidence>
<feature type="region of interest" description="Disordered" evidence="1">
    <location>
        <begin position="44"/>
        <end position="67"/>
    </location>
</feature>
<reference evidence="2 3" key="1">
    <citation type="submission" date="2016-02" db="EMBL/GenBank/DDBJ databases">
        <title>Genome analysis of coral dinoflagellate symbionts highlights evolutionary adaptations to a symbiotic lifestyle.</title>
        <authorList>
            <person name="Aranda M."/>
            <person name="Li Y."/>
            <person name="Liew Y.J."/>
            <person name="Baumgarten S."/>
            <person name="Simakov O."/>
            <person name="Wilson M."/>
            <person name="Piel J."/>
            <person name="Ashoor H."/>
            <person name="Bougouffa S."/>
            <person name="Bajic V.B."/>
            <person name="Ryu T."/>
            <person name="Ravasi T."/>
            <person name="Bayer T."/>
            <person name="Micklem G."/>
            <person name="Kim H."/>
            <person name="Bhak J."/>
            <person name="Lajeunesse T.C."/>
            <person name="Voolstra C.R."/>
        </authorList>
    </citation>
    <scope>NUCLEOTIDE SEQUENCE [LARGE SCALE GENOMIC DNA]</scope>
    <source>
        <strain evidence="2 3">CCMP2467</strain>
    </source>
</reference>
<dbReference type="OrthoDB" id="420915at2759"/>
<proteinExistence type="predicted"/>
<name>A0A1Q9DI35_SYMMI</name>
<protein>
    <submittedName>
        <fullName evidence="2">Uncharacterized protein</fullName>
    </submittedName>
</protein>
<comment type="caution">
    <text evidence="2">The sequence shown here is derived from an EMBL/GenBank/DDBJ whole genome shotgun (WGS) entry which is preliminary data.</text>
</comment>
<keyword evidence="3" id="KW-1185">Reference proteome</keyword>
<dbReference type="Proteomes" id="UP000186817">
    <property type="component" value="Unassembled WGS sequence"/>
</dbReference>
<dbReference type="AlphaFoldDB" id="A0A1Q9DI35"/>
<sequence>MLRINVRNFMEGRVDVRVLRGTLVEILQFGESSAVELLGSMGKTAQSGKGKAKAKSKHDSKTRAPKEIKIPETTMEKFDFLSLARSMAGQIKDCGQQGDQESQLKWASGCDGLNTFAGVLTALKIPNVQLYGSEKAPAPAVFSLKRFQPGHLYEDIRATTSADGGMCLRHGRSSGSDSKKSPLDSYLDMFGTRLPEYSVTPVMVDASPLPERRERVFILGSRTADLDATAWATAVECLQRFAAGKPKHHVQTLLSLGDPTPRDGAEAAAAVKRPLKWMSEYSSFLSTALGTLSEKGGMTTVTEETVKVAGKRISDLYPDVLKTTARLAATADANEILMDSMCKAAAEQGAPPSMPKLADLSQSVGRGNVWIHGTIGTLTTSTTYFSYDHGRFVEPEDHLRILGWDGESIKLASQCLSRAELQEAAGNGMSWAAVLKVLLPLLMRMGFLSDLLR</sequence>